<dbReference type="AlphaFoldDB" id="A0A6P2BY19"/>
<dbReference type="InterPro" id="IPR037523">
    <property type="entry name" value="VOC_core"/>
</dbReference>
<reference evidence="2 3" key="1">
    <citation type="submission" date="2018-11" db="EMBL/GenBank/DDBJ databases">
        <title>Trebonia kvetii gen.nov., sp.nov., a novel acidophilic actinobacterium, and proposal of the new actinobacterial family Treboniaceae fam. nov.</title>
        <authorList>
            <person name="Rapoport D."/>
            <person name="Sagova-Mareckova M."/>
            <person name="Sedlacek I."/>
            <person name="Provaznik J."/>
            <person name="Kralova S."/>
            <person name="Pavlinic D."/>
            <person name="Benes V."/>
            <person name="Kopecky J."/>
        </authorList>
    </citation>
    <scope>NUCLEOTIDE SEQUENCE [LARGE SCALE GENOMIC DNA]</scope>
    <source>
        <strain evidence="2 3">15Tr583</strain>
    </source>
</reference>
<comment type="caution">
    <text evidence="2">The sequence shown here is derived from an EMBL/GenBank/DDBJ whole genome shotgun (WGS) entry which is preliminary data.</text>
</comment>
<evidence type="ECO:0000313" key="2">
    <source>
        <dbReference type="EMBL" id="TVZ02083.1"/>
    </source>
</evidence>
<dbReference type="EMBL" id="RPFW01000006">
    <property type="protein sequence ID" value="TVZ02083.1"/>
    <property type="molecule type" value="Genomic_DNA"/>
</dbReference>
<evidence type="ECO:0000259" key="1">
    <source>
        <dbReference type="PROSITE" id="PS51819"/>
    </source>
</evidence>
<evidence type="ECO:0000313" key="3">
    <source>
        <dbReference type="Proteomes" id="UP000460272"/>
    </source>
</evidence>
<feature type="domain" description="VOC" evidence="1">
    <location>
        <begin position="1"/>
        <end position="125"/>
    </location>
</feature>
<dbReference type="Proteomes" id="UP000460272">
    <property type="component" value="Unassembled WGS sequence"/>
</dbReference>
<gene>
    <name evidence="2" type="ORF">EAS64_31375</name>
</gene>
<organism evidence="2 3">
    <name type="scientific">Trebonia kvetii</name>
    <dbReference type="NCBI Taxonomy" id="2480626"/>
    <lineage>
        <taxon>Bacteria</taxon>
        <taxon>Bacillati</taxon>
        <taxon>Actinomycetota</taxon>
        <taxon>Actinomycetes</taxon>
        <taxon>Streptosporangiales</taxon>
        <taxon>Treboniaceae</taxon>
        <taxon>Trebonia</taxon>
    </lineage>
</organism>
<dbReference type="Pfam" id="PF00903">
    <property type="entry name" value="Glyoxalase"/>
    <property type="match status" value="1"/>
</dbReference>
<name>A0A6P2BY19_9ACTN</name>
<accession>A0A6P2BY19</accession>
<keyword evidence="3" id="KW-1185">Reference proteome</keyword>
<protein>
    <submittedName>
        <fullName evidence="2">VOC family protein</fullName>
    </submittedName>
</protein>
<dbReference type="InterPro" id="IPR029068">
    <property type="entry name" value="Glyas_Bleomycin-R_OHBP_Dase"/>
</dbReference>
<dbReference type="PROSITE" id="PS51819">
    <property type="entry name" value="VOC"/>
    <property type="match status" value="1"/>
</dbReference>
<dbReference type="OrthoDB" id="9798201at2"/>
<sequence>MDFVSVRVITHDVERLATFWEQVTGLPATRPVPVFAELRTPAGTIAIGAPATIGMLGDAAPVTGQNGSVLLELRVDDVDAAWERVKRLVPQTVPEIVLEPTDMPWGNRSMILRDPDGGLVNLFTPVTPEAKAKYRR</sequence>
<proteinExistence type="predicted"/>
<dbReference type="Gene3D" id="3.10.180.10">
    <property type="entry name" value="2,3-Dihydroxybiphenyl 1,2-Dioxygenase, domain 1"/>
    <property type="match status" value="1"/>
</dbReference>
<dbReference type="SUPFAM" id="SSF54593">
    <property type="entry name" value="Glyoxalase/Bleomycin resistance protein/Dihydroxybiphenyl dioxygenase"/>
    <property type="match status" value="1"/>
</dbReference>
<dbReference type="InterPro" id="IPR004360">
    <property type="entry name" value="Glyas_Fos-R_dOase_dom"/>
</dbReference>